<keyword evidence="2" id="KW-1185">Reference proteome</keyword>
<name>A0A420BIZ2_SPHD1</name>
<dbReference type="Proteomes" id="UP000286246">
    <property type="component" value="Unassembled WGS sequence"/>
</dbReference>
<evidence type="ECO:0008006" key="3">
    <source>
        <dbReference type="Google" id="ProtNLM"/>
    </source>
</evidence>
<dbReference type="EMBL" id="RAPY01000001">
    <property type="protein sequence ID" value="RKE56669.1"/>
    <property type="molecule type" value="Genomic_DNA"/>
</dbReference>
<dbReference type="SUPFAM" id="SSF49265">
    <property type="entry name" value="Fibronectin type III"/>
    <property type="match status" value="1"/>
</dbReference>
<gene>
    <name evidence="1" type="ORF">DFQ12_1535</name>
</gene>
<comment type="caution">
    <text evidence="1">The sequence shown here is derived from an EMBL/GenBank/DDBJ whole genome shotgun (WGS) entry which is preliminary data.</text>
</comment>
<dbReference type="InterPro" id="IPR036116">
    <property type="entry name" value="FN3_sf"/>
</dbReference>
<dbReference type="RefSeq" id="WP_120258316.1">
    <property type="nucleotide sequence ID" value="NZ_RAPY01000001.1"/>
</dbReference>
<dbReference type="AlphaFoldDB" id="A0A420BIZ2"/>
<organism evidence="1 2">
    <name type="scientific">Sphingobacterium detergens</name>
    <dbReference type="NCBI Taxonomy" id="1145106"/>
    <lineage>
        <taxon>Bacteria</taxon>
        <taxon>Pseudomonadati</taxon>
        <taxon>Bacteroidota</taxon>
        <taxon>Sphingobacteriia</taxon>
        <taxon>Sphingobacteriales</taxon>
        <taxon>Sphingobacteriaceae</taxon>
        <taxon>Sphingobacterium</taxon>
    </lineage>
</organism>
<evidence type="ECO:0000313" key="1">
    <source>
        <dbReference type="EMBL" id="RKE56669.1"/>
    </source>
</evidence>
<protein>
    <recommendedName>
        <fullName evidence="3">Fibronectin type III domain protein</fullName>
    </recommendedName>
</protein>
<reference evidence="1 2" key="1">
    <citation type="submission" date="2018-09" db="EMBL/GenBank/DDBJ databases">
        <title>Genomic Encyclopedia of Type Strains, Phase III (KMG-III): the genomes of soil and plant-associated and newly described type strains.</title>
        <authorList>
            <person name="Whitman W."/>
        </authorList>
    </citation>
    <scope>NUCLEOTIDE SEQUENCE [LARGE SCALE GENOMIC DNA]</scope>
    <source>
        <strain evidence="1 2">CECT 7938</strain>
    </source>
</reference>
<proteinExistence type="predicted"/>
<sequence>MSQLTINDKDQTDVQLMQTAEQIATKMAKETTLFPTPVPTLSALEAALTAFRNSATEAAYRDTRAIMIRKQKRQDLVYILKELGKYVDTVANNDDTIVLAAGFNLRKANSSYSGSVPKAQRPIAEPDQVGSGRVNLKTEAWAGARMYQFQYRLKGSEAAWASQLSTKSTCILNGLETFKEYEFRVSYLGIDPTPNYSDTTSSFVL</sequence>
<accession>A0A420BIZ2</accession>
<dbReference type="Gene3D" id="2.60.40.10">
    <property type="entry name" value="Immunoglobulins"/>
    <property type="match status" value="1"/>
</dbReference>
<dbReference type="InterPro" id="IPR013783">
    <property type="entry name" value="Ig-like_fold"/>
</dbReference>
<evidence type="ECO:0000313" key="2">
    <source>
        <dbReference type="Proteomes" id="UP000286246"/>
    </source>
</evidence>
<dbReference type="OrthoDB" id="703469at2"/>